<comment type="catalytic activity">
    <reaction evidence="4 5">
        <text>an acyl phosphate + H2O = a carboxylate + phosphate + H(+)</text>
        <dbReference type="Rhea" id="RHEA:14965"/>
        <dbReference type="ChEBI" id="CHEBI:15377"/>
        <dbReference type="ChEBI" id="CHEBI:15378"/>
        <dbReference type="ChEBI" id="CHEBI:29067"/>
        <dbReference type="ChEBI" id="CHEBI:43474"/>
        <dbReference type="ChEBI" id="CHEBI:59918"/>
        <dbReference type="EC" id="3.6.1.7"/>
    </reaction>
</comment>
<evidence type="ECO:0000256" key="6">
    <source>
        <dbReference type="RuleBase" id="RU004168"/>
    </source>
</evidence>
<dbReference type="SUPFAM" id="SSF54975">
    <property type="entry name" value="Acylphosphatase/BLUF domain-like"/>
    <property type="match status" value="1"/>
</dbReference>
<dbReference type="Gene3D" id="3.30.70.100">
    <property type="match status" value="1"/>
</dbReference>
<dbReference type="PANTHER" id="PTHR47268:SF4">
    <property type="entry name" value="ACYLPHOSPHATASE"/>
    <property type="match status" value="1"/>
</dbReference>
<keyword evidence="10" id="KW-1185">Reference proteome</keyword>
<dbReference type="Proteomes" id="UP000573327">
    <property type="component" value="Unassembled WGS sequence"/>
</dbReference>
<dbReference type="Pfam" id="PF00708">
    <property type="entry name" value="Acylphosphatase"/>
    <property type="match status" value="1"/>
</dbReference>
<dbReference type="NCBIfam" id="NF010997">
    <property type="entry name" value="PRK14422.1"/>
    <property type="match status" value="1"/>
</dbReference>
<dbReference type="PANTHER" id="PTHR47268">
    <property type="entry name" value="ACYLPHOSPHATASE"/>
    <property type="match status" value="1"/>
</dbReference>
<proteinExistence type="inferred from homology"/>
<feature type="active site" evidence="5">
    <location>
        <position position="21"/>
    </location>
</feature>
<evidence type="ECO:0000313" key="10">
    <source>
        <dbReference type="Proteomes" id="UP000573327"/>
    </source>
</evidence>
<comment type="similarity">
    <text evidence="1 6">Belongs to the acylphosphatase family.</text>
</comment>
<protein>
    <recommendedName>
        <fullName evidence="3 5">acylphosphatase</fullName>
        <ecNumber evidence="2 5">3.6.1.7</ecNumber>
    </recommendedName>
</protein>
<dbReference type="EMBL" id="JACHJR010000001">
    <property type="protein sequence ID" value="MBB4951689.1"/>
    <property type="molecule type" value="Genomic_DNA"/>
</dbReference>
<evidence type="ECO:0000256" key="7">
    <source>
        <dbReference type="SAM" id="MobiDB-lite"/>
    </source>
</evidence>
<evidence type="ECO:0000256" key="2">
    <source>
        <dbReference type="ARBA" id="ARBA00012150"/>
    </source>
</evidence>
<accession>A0A7W7WME3</accession>
<evidence type="ECO:0000256" key="1">
    <source>
        <dbReference type="ARBA" id="ARBA00005614"/>
    </source>
</evidence>
<evidence type="ECO:0000256" key="5">
    <source>
        <dbReference type="PROSITE-ProRule" id="PRU00520"/>
    </source>
</evidence>
<evidence type="ECO:0000256" key="4">
    <source>
        <dbReference type="ARBA" id="ARBA00047645"/>
    </source>
</evidence>
<keyword evidence="5 9" id="KW-0378">Hydrolase</keyword>
<feature type="region of interest" description="Disordered" evidence="7">
    <location>
        <begin position="71"/>
        <end position="93"/>
    </location>
</feature>
<sequence>MTESARLTAVIDGYVQGVGFRWSVRARAADLGTVTGHARNLADGRVEVVAEGAREECAQLLDWLRTGDTPGRVDTVTEHWGPATSDHDGFTIR</sequence>
<name>A0A7W7WME3_9ACTN</name>
<gene>
    <name evidence="9" type="ORF">F4556_007224</name>
</gene>
<feature type="domain" description="Acylphosphatase-like" evidence="8">
    <location>
        <begin position="6"/>
        <end position="93"/>
    </location>
</feature>
<dbReference type="InterPro" id="IPR017968">
    <property type="entry name" value="Acylphosphatase_CS"/>
</dbReference>
<dbReference type="InterPro" id="IPR036046">
    <property type="entry name" value="Acylphosphatase-like_dom_sf"/>
</dbReference>
<organism evidence="9 10">
    <name type="scientific">Kitasatospora gansuensis</name>
    <dbReference type="NCBI Taxonomy" id="258050"/>
    <lineage>
        <taxon>Bacteria</taxon>
        <taxon>Bacillati</taxon>
        <taxon>Actinomycetota</taxon>
        <taxon>Actinomycetes</taxon>
        <taxon>Kitasatosporales</taxon>
        <taxon>Streptomycetaceae</taxon>
        <taxon>Kitasatospora</taxon>
    </lineage>
</organism>
<dbReference type="InterPro" id="IPR001792">
    <property type="entry name" value="Acylphosphatase-like_dom"/>
</dbReference>
<evidence type="ECO:0000259" key="8">
    <source>
        <dbReference type="PROSITE" id="PS51160"/>
    </source>
</evidence>
<reference evidence="9 10" key="1">
    <citation type="submission" date="2020-08" db="EMBL/GenBank/DDBJ databases">
        <title>Sequencing the genomes of 1000 actinobacteria strains.</title>
        <authorList>
            <person name="Klenk H.-P."/>
        </authorList>
    </citation>
    <scope>NUCLEOTIDE SEQUENCE [LARGE SCALE GENOMIC DNA]</scope>
    <source>
        <strain evidence="9 10">DSM 44786</strain>
    </source>
</reference>
<evidence type="ECO:0000313" key="9">
    <source>
        <dbReference type="EMBL" id="MBB4951689.1"/>
    </source>
</evidence>
<dbReference type="AlphaFoldDB" id="A0A7W7WME3"/>
<dbReference type="InterPro" id="IPR020456">
    <property type="entry name" value="Acylphosphatase"/>
</dbReference>
<feature type="active site" evidence="5">
    <location>
        <position position="40"/>
    </location>
</feature>
<dbReference type="PROSITE" id="PS51160">
    <property type="entry name" value="ACYLPHOSPHATASE_3"/>
    <property type="match status" value="1"/>
</dbReference>
<dbReference type="PROSITE" id="PS00150">
    <property type="entry name" value="ACYLPHOSPHATASE_1"/>
    <property type="match status" value="1"/>
</dbReference>
<dbReference type="EC" id="3.6.1.7" evidence="2 5"/>
<evidence type="ECO:0000256" key="3">
    <source>
        <dbReference type="ARBA" id="ARBA00015991"/>
    </source>
</evidence>
<dbReference type="GO" id="GO:0003998">
    <property type="term" value="F:acylphosphatase activity"/>
    <property type="evidence" value="ECO:0007669"/>
    <property type="project" value="UniProtKB-EC"/>
</dbReference>
<dbReference type="RefSeq" id="WP_184923820.1">
    <property type="nucleotide sequence ID" value="NZ_JACHJR010000001.1"/>
</dbReference>
<comment type="caution">
    <text evidence="9">The sequence shown here is derived from an EMBL/GenBank/DDBJ whole genome shotgun (WGS) entry which is preliminary data.</text>
</comment>